<organism evidence="1 2">
    <name type="scientific">Clostridium sartagoforme</name>
    <dbReference type="NCBI Taxonomy" id="84031"/>
    <lineage>
        <taxon>Bacteria</taxon>
        <taxon>Bacillati</taxon>
        <taxon>Bacillota</taxon>
        <taxon>Clostridia</taxon>
        <taxon>Eubacteriales</taxon>
        <taxon>Clostridiaceae</taxon>
        <taxon>Clostridium</taxon>
    </lineage>
</organism>
<reference evidence="1 2" key="1">
    <citation type="submission" date="2019-04" db="EMBL/GenBank/DDBJ databases">
        <title>Microbes associate with the intestines of laboratory mice.</title>
        <authorList>
            <person name="Navarre W."/>
            <person name="Wong E."/>
            <person name="Huang K."/>
            <person name="Tropini C."/>
            <person name="Ng K."/>
            <person name="Yu B."/>
        </authorList>
    </citation>
    <scope>NUCLEOTIDE SEQUENCE [LARGE SCALE GENOMIC DNA]</scope>
    <source>
        <strain evidence="1 2">NM50_B9-20</strain>
    </source>
</reference>
<name>A0A4S2DQU0_9CLOT</name>
<proteinExistence type="predicted"/>
<dbReference type="OrthoDB" id="1912538at2"/>
<dbReference type="EMBL" id="SRYR01000001">
    <property type="protein sequence ID" value="TGY44242.1"/>
    <property type="molecule type" value="Genomic_DNA"/>
</dbReference>
<sequence>MKVKLVCQRDNETKEVDLPMNEEELLRIQGTVLDRDTLGYVAGIGIKYYDEQGNEVENIFLLNRQLQK</sequence>
<keyword evidence="2" id="KW-1185">Reference proteome</keyword>
<accession>A0A4S2DQU0</accession>
<dbReference type="Proteomes" id="UP000306888">
    <property type="component" value="Unassembled WGS sequence"/>
</dbReference>
<dbReference type="AlphaFoldDB" id="A0A4S2DQU0"/>
<protein>
    <submittedName>
        <fullName evidence="1">Uncharacterized protein</fullName>
    </submittedName>
</protein>
<dbReference type="RefSeq" id="WP_136005305.1">
    <property type="nucleotide sequence ID" value="NZ_SRYR01000001.1"/>
</dbReference>
<evidence type="ECO:0000313" key="1">
    <source>
        <dbReference type="EMBL" id="TGY44242.1"/>
    </source>
</evidence>
<gene>
    <name evidence="1" type="ORF">E5347_05360</name>
</gene>
<comment type="caution">
    <text evidence="1">The sequence shown here is derived from an EMBL/GenBank/DDBJ whole genome shotgun (WGS) entry which is preliminary data.</text>
</comment>
<evidence type="ECO:0000313" key="2">
    <source>
        <dbReference type="Proteomes" id="UP000306888"/>
    </source>
</evidence>